<keyword evidence="2" id="KW-1185">Reference proteome</keyword>
<dbReference type="Proteomes" id="UP000286045">
    <property type="component" value="Unassembled WGS sequence"/>
</dbReference>
<name>A0A439CPP3_9PEZI</name>
<reference evidence="1 2" key="1">
    <citation type="submission" date="2018-12" db="EMBL/GenBank/DDBJ databases">
        <title>Draft genome sequence of Xylaria grammica IHI A82.</title>
        <authorList>
            <person name="Buettner E."/>
            <person name="Kellner H."/>
        </authorList>
    </citation>
    <scope>NUCLEOTIDE SEQUENCE [LARGE SCALE GENOMIC DNA]</scope>
    <source>
        <strain evidence="1 2">IHI A82</strain>
    </source>
</reference>
<dbReference type="AlphaFoldDB" id="A0A439CPP3"/>
<accession>A0A439CPP3</accession>
<dbReference type="EMBL" id="RYZI01000628">
    <property type="protein sequence ID" value="RWA04128.1"/>
    <property type="molecule type" value="Genomic_DNA"/>
</dbReference>
<evidence type="ECO:0000313" key="1">
    <source>
        <dbReference type="EMBL" id="RWA04128.1"/>
    </source>
</evidence>
<feature type="non-terminal residue" evidence="1">
    <location>
        <position position="49"/>
    </location>
</feature>
<gene>
    <name evidence="1" type="ORF">EKO27_g10975</name>
</gene>
<protein>
    <submittedName>
        <fullName evidence="1">Uncharacterized protein</fullName>
    </submittedName>
</protein>
<comment type="caution">
    <text evidence="1">The sequence shown here is derived from an EMBL/GenBank/DDBJ whole genome shotgun (WGS) entry which is preliminary data.</text>
</comment>
<evidence type="ECO:0000313" key="2">
    <source>
        <dbReference type="Proteomes" id="UP000286045"/>
    </source>
</evidence>
<proteinExistence type="predicted"/>
<organism evidence="1 2">
    <name type="scientific">Xylaria grammica</name>
    <dbReference type="NCBI Taxonomy" id="363999"/>
    <lineage>
        <taxon>Eukaryota</taxon>
        <taxon>Fungi</taxon>
        <taxon>Dikarya</taxon>
        <taxon>Ascomycota</taxon>
        <taxon>Pezizomycotina</taxon>
        <taxon>Sordariomycetes</taxon>
        <taxon>Xylariomycetidae</taxon>
        <taxon>Xylariales</taxon>
        <taxon>Xylariaceae</taxon>
        <taxon>Xylaria</taxon>
    </lineage>
</organism>
<sequence>MNPWESNALEYYYNDNEAARPPQDDTLVGDPIIYPGIYAPSGFDMINIL</sequence>